<evidence type="ECO:0000259" key="1">
    <source>
        <dbReference type="PROSITE" id="PS50181"/>
    </source>
</evidence>
<dbReference type="GeneTree" id="ENSGT00390000006670"/>
<dbReference type="Proteomes" id="UP000694620">
    <property type="component" value="Chromosome 1"/>
</dbReference>
<dbReference type="InterPro" id="IPR001810">
    <property type="entry name" value="F-box_dom"/>
</dbReference>
<keyword evidence="3" id="KW-1185">Reference proteome</keyword>
<dbReference type="InterPro" id="IPR021625">
    <property type="entry name" value="PI31_Prot_N"/>
</dbReference>
<organism evidence="2 3">
    <name type="scientific">Erpetoichthys calabaricus</name>
    <name type="common">Rope fish</name>
    <name type="synonym">Calamoichthys calabaricus</name>
    <dbReference type="NCBI Taxonomy" id="27687"/>
    <lineage>
        <taxon>Eukaryota</taxon>
        <taxon>Metazoa</taxon>
        <taxon>Chordata</taxon>
        <taxon>Craniata</taxon>
        <taxon>Vertebrata</taxon>
        <taxon>Euteleostomi</taxon>
        <taxon>Actinopterygii</taxon>
        <taxon>Polypteriformes</taxon>
        <taxon>Polypteridae</taxon>
        <taxon>Erpetoichthys</taxon>
    </lineage>
</organism>
<dbReference type="FunFam" id="1.20.1280.50:FF:000010">
    <property type="entry name" value="F-box only protein 7"/>
    <property type="match status" value="1"/>
</dbReference>
<dbReference type="CDD" id="cd22087">
    <property type="entry name" value="F-box_FBXO7"/>
    <property type="match status" value="1"/>
</dbReference>
<accession>A0A8C4SCP3</accession>
<reference evidence="2" key="2">
    <citation type="submission" date="2025-08" db="UniProtKB">
        <authorList>
            <consortium name="Ensembl"/>
        </authorList>
    </citation>
    <scope>IDENTIFICATION</scope>
</reference>
<reference evidence="2" key="3">
    <citation type="submission" date="2025-09" db="UniProtKB">
        <authorList>
            <consortium name="Ensembl"/>
        </authorList>
    </citation>
    <scope>IDENTIFICATION</scope>
</reference>
<proteinExistence type="predicted"/>
<name>A0A8C4SCP3_ERPCA</name>
<dbReference type="PANTHER" id="PTHR15537:SF2">
    <property type="entry name" value="F-BOX ONLY PROTEIN 7"/>
    <property type="match status" value="1"/>
</dbReference>
<reference evidence="2" key="1">
    <citation type="submission" date="2021-06" db="EMBL/GenBank/DDBJ databases">
        <authorList>
            <consortium name="Wellcome Sanger Institute Data Sharing"/>
        </authorList>
    </citation>
    <scope>NUCLEOTIDE SEQUENCE [LARGE SCALE GENOMIC DNA]</scope>
</reference>
<dbReference type="Ensembl" id="ENSECRT00000012862.1">
    <property type="protein sequence ID" value="ENSECRP00000012645.1"/>
    <property type="gene ID" value="ENSECRG00000008438.1"/>
</dbReference>
<protein>
    <submittedName>
        <fullName evidence="2">F-box protein 7</fullName>
    </submittedName>
</protein>
<dbReference type="Pfam" id="PF11566">
    <property type="entry name" value="PI31_Prot_N"/>
    <property type="match status" value="1"/>
</dbReference>
<dbReference type="Gene3D" id="1.20.1280.50">
    <property type="match status" value="1"/>
</dbReference>
<feature type="domain" description="F-box" evidence="1">
    <location>
        <begin position="321"/>
        <end position="367"/>
    </location>
</feature>
<dbReference type="GO" id="GO:1903599">
    <property type="term" value="P:positive regulation of autophagy of mitochondrion"/>
    <property type="evidence" value="ECO:0007669"/>
    <property type="project" value="TreeGrafter"/>
</dbReference>
<gene>
    <name evidence="2" type="primary">fbxo7</name>
</gene>
<dbReference type="PROSITE" id="PS50181">
    <property type="entry name" value="FBOX"/>
    <property type="match status" value="1"/>
</dbReference>
<dbReference type="InterPro" id="IPR047118">
    <property type="entry name" value="Fbxo7"/>
</dbReference>
<dbReference type="Pfam" id="PF12937">
    <property type="entry name" value="F-box-like"/>
    <property type="match status" value="1"/>
</dbReference>
<evidence type="ECO:0000313" key="3">
    <source>
        <dbReference type="Proteomes" id="UP000694620"/>
    </source>
</evidence>
<dbReference type="RefSeq" id="XP_028661288.1">
    <property type="nucleotide sequence ID" value="XM_028805455.2"/>
</dbReference>
<dbReference type="InterPro" id="IPR036047">
    <property type="entry name" value="F-box-like_dom_sf"/>
</dbReference>
<dbReference type="AlphaFoldDB" id="A0A8C4SCP3"/>
<dbReference type="GeneID" id="114654711"/>
<dbReference type="GO" id="GO:0019901">
    <property type="term" value="F:protein kinase binding"/>
    <property type="evidence" value="ECO:0007669"/>
    <property type="project" value="InterPro"/>
</dbReference>
<evidence type="ECO:0000313" key="2">
    <source>
        <dbReference type="Ensembl" id="ENSECRP00000012645.1"/>
    </source>
</evidence>
<dbReference type="Gene3D" id="3.40.1000.30">
    <property type="match status" value="1"/>
</dbReference>
<sequence length="503" mass="56359">MKLRLRINNATCHLNLDGDNPTLDDLICKIREAVLPNFGLSSDTEFGLSLNGKEPLTETHLPLAECEIVQGDLISVILADHGSSSVSAQDQSNSQLRGSTVSDQQNDLCIESTSQNRSYNLHSDSLEYTGDISTKMELAPDMADQEGEVGLFSPGPMLCSEAEDGQIPHSLETLYYASGCSNPCDAVVVVIHLLMLEMGYEPQFLNLPAQKTTQMPNGWKAGEIYKFEYLHALCEGSSTLLIAVPMGRFIVINATQKKNSKFIVSMKKAQLNPLSYINGTGNGENAAGVYKDLQRLSCIFKDQIVYPLLASSRQALDLPDAFGLAVLPLELKLRIFRLLDIQAIVSLSAVNRGLNMATEDPILWRFLYQRDFRDTSTRPRDTDWKDLYKIKYKQKKDKAQFCRYRVFPHPRPQPFPFQPSPFFPFPFSPNLPYPPGILGGEYDERPQLPYSGPGFPFLPGANSDIRQPFRPAFDPFGPQHGNPRRNFTRRHPASSFDIRRGFI</sequence>
<dbReference type="SUPFAM" id="SSF81383">
    <property type="entry name" value="F-box domain"/>
    <property type="match status" value="1"/>
</dbReference>
<dbReference type="PANTHER" id="PTHR15537">
    <property type="entry name" value="F-BOX ONLY PROTEIN 7"/>
    <property type="match status" value="1"/>
</dbReference>